<comment type="caution">
    <text evidence="3">The sequence shown here is derived from an EMBL/GenBank/DDBJ whole genome shotgun (WGS) entry which is preliminary data.</text>
</comment>
<organism evidence="3">
    <name type="scientific">Desulfatirhabdium butyrativorans</name>
    <dbReference type="NCBI Taxonomy" id="340467"/>
    <lineage>
        <taxon>Bacteria</taxon>
        <taxon>Pseudomonadati</taxon>
        <taxon>Thermodesulfobacteriota</taxon>
        <taxon>Desulfobacteria</taxon>
        <taxon>Desulfobacterales</taxon>
        <taxon>Desulfatirhabdiaceae</taxon>
        <taxon>Desulfatirhabdium</taxon>
    </lineage>
</organism>
<accession>A0A7C4RUP2</accession>
<dbReference type="GO" id="GO:0017148">
    <property type="term" value="P:negative regulation of translation"/>
    <property type="evidence" value="ECO:0007669"/>
    <property type="project" value="UniProtKB-UniRule"/>
</dbReference>
<comment type="function">
    <text evidence="2">Functions as a ribosomal silencing factor. Interacts with ribosomal protein uL14 (rplN), blocking formation of intersubunit bridge B8. Prevents association of the 30S and 50S ribosomal subunits and the formation of functional ribosomes, thus repressing translation.</text>
</comment>
<dbReference type="NCBIfam" id="TIGR00090">
    <property type="entry name" value="rsfS_iojap_ybeB"/>
    <property type="match status" value="1"/>
</dbReference>
<keyword evidence="2" id="KW-0810">Translation regulation</keyword>
<dbReference type="InterPro" id="IPR004394">
    <property type="entry name" value="Iojap/RsfS/C7orf30"/>
</dbReference>
<name>A0A7C4RUP2_9BACT</name>
<dbReference type="GO" id="GO:0090071">
    <property type="term" value="P:negative regulation of ribosome biogenesis"/>
    <property type="evidence" value="ECO:0007669"/>
    <property type="project" value="UniProtKB-UniRule"/>
</dbReference>
<dbReference type="Pfam" id="PF02410">
    <property type="entry name" value="RsfS"/>
    <property type="match status" value="1"/>
</dbReference>
<reference evidence="3" key="1">
    <citation type="journal article" date="2020" name="mSystems">
        <title>Genome- and Community-Level Interaction Insights into Carbon Utilization and Element Cycling Functions of Hydrothermarchaeota in Hydrothermal Sediment.</title>
        <authorList>
            <person name="Zhou Z."/>
            <person name="Liu Y."/>
            <person name="Xu W."/>
            <person name="Pan J."/>
            <person name="Luo Z.H."/>
            <person name="Li M."/>
        </authorList>
    </citation>
    <scope>NUCLEOTIDE SEQUENCE [LARGE SCALE GENOMIC DNA]</scope>
    <source>
        <strain evidence="3">SpSt-477</strain>
    </source>
</reference>
<dbReference type="GO" id="GO:0042256">
    <property type="term" value="P:cytosolic ribosome assembly"/>
    <property type="evidence" value="ECO:0007669"/>
    <property type="project" value="UniProtKB-UniRule"/>
</dbReference>
<dbReference type="PANTHER" id="PTHR21043:SF0">
    <property type="entry name" value="MITOCHONDRIAL ASSEMBLY OF RIBOSOMAL LARGE SUBUNIT PROTEIN 1"/>
    <property type="match status" value="1"/>
</dbReference>
<dbReference type="GO" id="GO:0005737">
    <property type="term" value="C:cytoplasm"/>
    <property type="evidence" value="ECO:0007669"/>
    <property type="project" value="UniProtKB-SubCell"/>
</dbReference>
<keyword evidence="2" id="KW-0963">Cytoplasm</keyword>
<comment type="similarity">
    <text evidence="1 2">Belongs to the Iojap/RsfS family.</text>
</comment>
<dbReference type="Gene3D" id="3.30.460.10">
    <property type="entry name" value="Beta Polymerase, domain 2"/>
    <property type="match status" value="1"/>
</dbReference>
<dbReference type="SUPFAM" id="SSF81301">
    <property type="entry name" value="Nucleotidyltransferase"/>
    <property type="match status" value="1"/>
</dbReference>
<gene>
    <name evidence="2 3" type="primary">rsfS</name>
    <name evidence="3" type="ORF">ENS29_17455</name>
</gene>
<evidence type="ECO:0000256" key="1">
    <source>
        <dbReference type="ARBA" id="ARBA00010574"/>
    </source>
</evidence>
<evidence type="ECO:0000256" key="2">
    <source>
        <dbReference type="HAMAP-Rule" id="MF_01477"/>
    </source>
</evidence>
<dbReference type="AlphaFoldDB" id="A0A7C4RUP2"/>
<dbReference type="EMBL" id="DSUH01000397">
    <property type="protein sequence ID" value="HGU34608.1"/>
    <property type="molecule type" value="Genomic_DNA"/>
</dbReference>
<dbReference type="HAMAP" id="MF_01477">
    <property type="entry name" value="Iojap_RsfS"/>
    <property type="match status" value="1"/>
</dbReference>
<keyword evidence="2" id="KW-0678">Repressor</keyword>
<evidence type="ECO:0000313" key="3">
    <source>
        <dbReference type="EMBL" id="HGU34608.1"/>
    </source>
</evidence>
<proteinExistence type="inferred from homology"/>
<comment type="subcellular location">
    <subcellularLocation>
        <location evidence="2">Cytoplasm</location>
    </subcellularLocation>
</comment>
<comment type="subunit">
    <text evidence="2">Interacts with ribosomal protein uL14 (rplN).</text>
</comment>
<dbReference type="PANTHER" id="PTHR21043">
    <property type="entry name" value="IOJAP SUPERFAMILY ORTHOLOG"/>
    <property type="match status" value="1"/>
</dbReference>
<protein>
    <recommendedName>
        <fullName evidence="2">Ribosomal silencing factor RsfS</fullName>
    </recommendedName>
</protein>
<sequence>MMDDPLLAACIQAAQGKKAYDILVLDMRKLTSIADYFLLCSARSSRQVKAIAEHVQEELRKAQFRPIGVEGLTENHWVLIDYGDVVFHIFYEPIRKLYNLEGLWRDAPVERIEDVSGQPEGDDDDDADE</sequence>
<dbReference type="InterPro" id="IPR043519">
    <property type="entry name" value="NT_sf"/>
</dbReference>
<dbReference type="GO" id="GO:0043023">
    <property type="term" value="F:ribosomal large subunit binding"/>
    <property type="evidence" value="ECO:0007669"/>
    <property type="project" value="TreeGrafter"/>
</dbReference>